<feature type="domain" description="Peptidase M20 dimerisation" evidence="7">
    <location>
        <begin position="169"/>
        <end position="269"/>
    </location>
</feature>
<dbReference type="Pfam" id="PF01546">
    <property type="entry name" value="Peptidase_M20"/>
    <property type="match status" value="1"/>
</dbReference>
<dbReference type="Proteomes" id="UP000015380">
    <property type="component" value="Chromosome"/>
</dbReference>
<sequence>MVKGEMDFSELAELININSYTKNKQGVDKSGALFRQWMEEIGFVTYVYQREMIGNHLLFTSTQSTGKKLLLLGHLDTVFPPLSFETFSEDEQWIYGPGACDIKGGNYVALCALRAVKAACGQIGNIDMLLVSDEETGSDDSKLISQQLAEQYDYVLVFEAAGKNNELVTGRKGVGTFFIDIKGKAAHAGNHYSEGVNANLEAAHKCIQLTELTDLERGTTVNVGKLEGGIGANTISPHARLIVEMRYTNMKERDRVLEAIHVITHTHEVEGTDASLSGDIQRDVMEPNEKQQRFLRQLESITGDRLLTEQRGGVSDANIFAAKGCITLDGFGPFGDGDHTIHERANKQSFITRIEQVRKILMHYNQGLEKG</sequence>
<dbReference type="InterPro" id="IPR050072">
    <property type="entry name" value="Peptidase_M20A"/>
</dbReference>
<dbReference type="CDD" id="cd03885">
    <property type="entry name" value="M20_CPDG2"/>
    <property type="match status" value="1"/>
</dbReference>
<keyword evidence="2" id="KW-0479">Metal-binding</keyword>
<dbReference type="PANTHER" id="PTHR43808:SF9">
    <property type="entry name" value="BLL0789 PROTEIN"/>
    <property type="match status" value="1"/>
</dbReference>
<proteinExistence type="predicted"/>
<dbReference type="HOGENOM" id="CLU_021802_7_1_6"/>
<dbReference type="SUPFAM" id="SSF55031">
    <property type="entry name" value="Bacterial exopeptidase dimerisation domain"/>
    <property type="match status" value="1"/>
</dbReference>
<dbReference type="InterPro" id="IPR017150">
    <property type="entry name" value="Pept_M20_glutamate_carboxypep"/>
</dbReference>
<dbReference type="eggNOG" id="COG0624">
    <property type="taxonomic scope" value="Bacteria"/>
</dbReference>
<dbReference type="PANTHER" id="PTHR43808">
    <property type="entry name" value="ACETYLORNITHINE DEACETYLASE"/>
    <property type="match status" value="1"/>
</dbReference>
<dbReference type="InterPro" id="IPR011650">
    <property type="entry name" value="Peptidase_M20_dimer"/>
</dbReference>
<keyword evidence="5" id="KW-0170">Cobalt</keyword>
<dbReference type="GO" id="GO:0016787">
    <property type="term" value="F:hydrolase activity"/>
    <property type="evidence" value="ECO:0007669"/>
    <property type="project" value="UniProtKB-KW"/>
</dbReference>
<evidence type="ECO:0000313" key="8">
    <source>
        <dbReference type="EMBL" id="AGS40275.1"/>
    </source>
</evidence>
<feature type="active site" description="Proton acceptor" evidence="6">
    <location>
        <position position="134"/>
    </location>
</feature>
<dbReference type="InterPro" id="IPR036264">
    <property type="entry name" value="Bact_exopeptidase_dim_dom"/>
</dbReference>
<dbReference type="PATRIC" id="fig|1198232.3.peg.1933"/>
<evidence type="ECO:0000256" key="5">
    <source>
        <dbReference type="ARBA" id="ARBA00023285"/>
    </source>
</evidence>
<protein>
    <submittedName>
        <fullName evidence="8">Peptidase M20</fullName>
    </submittedName>
</protein>
<evidence type="ECO:0000313" key="9">
    <source>
        <dbReference type="Proteomes" id="UP000015380"/>
    </source>
</evidence>
<comment type="cofactor">
    <cofactor evidence="1">
        <name>Zn(2+)</name>
        <dbReference type="ChEBI" id="CHEBI:29105"/>
    </cofactor>
</comment>
<keyword evidence="9" id="KW-1185">Reference proteome</keyword>
<dbReference type="AlphaFoldDB" id="S5TYN5"/>
<evidence type="ECO:0000256" key="3">
    <source>
        <dbReference type="ARBA" id="ARBA00022801"/>
    </source>
</evidence>
<dbReference type="InterPro" id="IPR002933">
    <property type="entry name" value="Peptidase_M20"/>
</dbReference>
<reference evidence="9" key="2">
    <citation type="journal article" date="2016" name="Environ. Microbiol. Rep.">
        <title>Analysis of defence systems and a conjugative IncP-1 plasmid in the marine polyaromatic hydrocarbons-degrading bacterium Cycloclasticus sp. 78-ME.</title>
        <authorList>
            <person name="Yakimov M.M."/>
            <person name="Crisafi F."/>
            <person name="Messina E."/>
            <person name="Smedile F."/>
            <person name="Lopatina A."/>
            <person name="Denaro R."/>
            <person name="Pieper D.H."/>
            <person name="Golyshin P.N."/>
            <person name="Giuliano L."/>
        </authorList>
    </citation>
    <scope>NUCLEOTIDE SEQUENCE [LARGE SCALE GENOMIC DNA]</scope>
    <source>
        <strain evidence="9">78-ME</strain>
    </source>
</reference>
<feature type="active site" evidence="6">
    <location>
        <position position="76"/>
    </location>
</feature>
<keyword evidence="4" id="KW-0862">Zinc</keyword>
<dbReference type="Gene3D" id="3.30.70.360">
    <property type="match status" value="1"/>
</dbReference>
<accession>S5TYN5</accession>
<dbReference type="Gene3D" id="3.40.630.10">
    <property type="entry name" value="Zn peptidases"/>
    <property type="match status" value="1"/>
</dbReference>
<dbReference type="Pfam" id="PF07687">
    <property type="entry name" value="M20_dimer"/>
    <property type="match status" value="1"/>
</dbReference>
<evidence type="ECO:0000256" key="6">
    <source>
        <dbReference type="PIRSR" id="PIRSR037238-1"/>
    </source>
</evidence>
<reference evidence="8 9" key="1">
    <citation type="submission" date="2013-05" db="EMBL/GenBank/DDBJ databases">
        <title>Between feast and famine: a lifestyle of most important marine PAH-degrading bacterium Cycloclasticus sp. 7ME.</title>
        <authorList>
            <person name="Yakimov M.M."/>
            <person name="Messina E."/>
            <person name="Genovese M."/>
            <person name="Denaro R."/>
            <person name="Crisafi F."/>
            <person name="Russo D."/>
            <person name="Cappello S."/>
            <person name="Santisi S."/>
            <person name="Smedile F."/>
            <person name="Golyshina O.V."/>
            <person name="Tran H."/>
            <person name="Pieper D.H."/>
            <person name="Golyshin P.N."/>
            <person name="Giuliano L."/>
        </authorList>
    </citation>
    <scope>NUCLEOTIDE SEQUENCE [LARGE SCALE GENOMIC DNA]</scope>
    <source>
        <strain evidence="8 9">78-ME</strain>
    </source>
</reference>
<name>S5TYN5_9GAMM</name>
<keyword evidence="3" id="KW-0378">Hydrolase</keyword>
<evidence type="ECO:0000259" key="7">
    <source>
        <dbReference type="Pfam" id="PF07687"/>
    </source>
</evidence>
<dbReference type="EMBL" id="CP005996">
    <property type="protein sequence ID" value="AGS40275.1"/>
    <property type="molecule type" value="Genomic_DNA"/>
</dbReference>
<evidence type="ECO:0000256" key="1">
    <source>
        <dbReference type="ARBA" id="ARBA00001947"/>
    </source>
</evidence>
<dbReference type="InterPro" id="IPR001261">
    <property type="entry name" value="ArgE/DapE_CS"/>
</dbReference>
<dbReference type="PIRSF" id="PIRSF037238">
    <property type="entry name" value="Carboxypeptidase_G2"/>
    <property type="match status" value="1"/>
</dbReference>
<evidence type="ECO:0000256" key="4">
    <source>
        <dbReference type="ARBA" id="ARBA00022833"/>
    </source>
</evidence>
<gene>
    <name evidence="8" type="ORF">CYCME_1960</name>
</gene>
<evidence type="ECO:0000256" key="2">
    <source>
        <dbReference type="ARBA" id="ARBA00022723"/>
    </source>
</evidence>
<dbReference type="KEGG" id="cza:CYCME_1960"/>
<dbReference type="GO" id="GO:0046872">
    <property type="term" value="F:metal ion binding"/>
    <property type="evidence" value="ECO:0007669"/>
    <property type="project" value="UniProtKB-KW"/>
</dbReference>
<dbReference type="PROSITE" id="PS00758">
    <property type="entry name" value="ARGE_DAPE_CPG2_1"/>
    <property type="match status" value="1"/>
</dbReference>
<dbReference type="SUPFAM" id="SSF53187">
    <property type="entry name" value="Zn-dependent exopeptidases"/>
    <property type="match status" value="1"/>
</dbReference>
<organism evidence="8 9">
    <name type="scientific">Cycloclasticus zancles 78-ME</name>
    <dbReference type="NCBI Taxonomy" id="1198232"/>
    <lineage>
        <taxon>Bacteria</taxon>
        <taxon>Pseudomonadati</taxon>
        <taxon>Pseudomonadota</taxon>
        <taxon>Gammaproteobacteria</taxon>
        <taxon>Thiotrichales</taxon>
        <taxon>Piscirickettsiaceae</taxon>
        <taxon>Cycloclasticus</taxon>
    </lineage>
</organism>